<dbReference type="EMBL" id="RHXE01000050">
    <property type="protein sequence ID" value="RSE19781.1"/>
    <property type="molecule type" value="Genomic_DNA"/>
</dbReference>
<dbReference type="Proteomes" id="UP000277537">
    <property type="component" value="Unassembled WGS sequence"/>
</dbReference>
<evidence type="ECO:0000313" key="1">
    <source>
        <dbReference type="EMBL" id="RSE19781.1"/>
    </source>
</evidence>
<sequence length="496" mass="57265">MGCVLVHDHDKAVWNLASGTWMRDETVGYILKSTPNSNVENHVNPHFVQQMLNLPTLAGKVYPPEFLYDPETGNALEKKQVDSEAYWLPPYGQGRHYDDNRQYMDSHGLQLSHQLKKLKNEPQIDADTEQKIKMPPRGIFEFVSIKASTDIPQLVAYNKINGNLLIWSQDNQEWLELKAVERRLERCPEKLEEYLQLLGVVNDAGIQCLYIPTKAGLARVTIEGLSLTYRAEYITPLNSPCLGTPVYWNKKILIPILIDDQVKIFDVTNQIEILLDEQTSEIYFEKVVYDTRRIIWVGTSGQLILKYKISDDEALNIVYKMWLPSYTPDFRFGAPYDDQKGSFYQFGKTQSNEKGPLCYIELDSEDQLEKTPSFRFTTGVSKFGLDGKLENKQDIWKEASVVESIHRFTVPMIEDEKKELILGFSFDTDTNIGIEQKLADDTKQDIKLFIDTHDGLIDFHRVQVEKPLQSRFFIHQNVLYFYNPSLNDILGWELVA</sequence>
<organism evidence="1 2">
    <name type="scientific">Acinetobacter johnsonii</name>
    <dbReference type="NCBI Taxonomy" id="40214"/>
    <lineage>
        <taxon>Bacteria</taxon>
        <taxon>Pseudomonadati</taxon>
        <taxon>Pseudomonadota</taxon>
        <taxon>Gammaproteobacteria</taxon>
        <taxon>Moraxellales</taxon>
        <taxon>Moraxellaceae</taxon>
        <taxon>Acinetobacter</taxon>
    </lineage>
</organism>
<comment type="caution">
    <text evidence="1">The sequence shown here is derived from an EMBL/GenBank/DDBJ whole genome shotgun (WGS) entry which is preliminary data.</text>
</comment>
<proteinExistence type="predicted"/>
<reference evidence="1 2" key="1">
    <citation type="submission" date="2018-10" db="EMBL/GenBank/DDBJ databases">
        <title>Transmission dynamics of multidrug resistant bacteria on intensive care unit surfaces.</title>
        <authorList>
            <person name="D'Souza A.W."/>
            <person name="Potter R.F."/>
            <person name="Wallace M."/>
            <person name="Shupe A."/>
            <person name="Patel S."/>
            <person name="Sun S."/>
            <person name="Gul D."/>
            <person name="Kwon J.H."/>
            <person name="Andleeb S."/>
            <person name="Burnham C.-A.D."/>
            <person name="Dantas G."/>
        </authorList>
    </citation>
    <scope>NUCLEOTIDE SEQUENCE [LARGE SCALE GENOMIC DNA]</scope>
    <source>
        <strain evidence="1 2">AJ_385</strain>
    </source>
</reference>
<protein>
    <submittedName>
        <fullName evidence="1">Uncharacterized protein</fullName>
    </submittedName>
</protein>
<accession>A0A3R9GI75</accession>
<gene>
    <name evidence="1" type="ORF">EGT73_15470</name>
</gene>
<name>A0A3R9GI75_ACIJO</name>
<dbReference type="AlphaFoldDB" id="A0A3R9GI75"/>
<evidence type="ECO:0000313" key="2">
    <source>
        <dbReference type="Proteomes" id="UP000277537"/>
    </source>
</evidence>